<feature type="active site" description="Charge relay system" evidence="6 7">
    <location>
        <position position="215"/>
    </location>
</feature>
<organism evidence="11 12">
    <name type="scientific">Microbotryum intermedium</name>
    <dbReference type="NCBI Taxonomy" id="269621"/>
    <lineage>
        <taxon>Eukaryota</taxon>
        <taxon>Fungi</taxon>
        <taxon>Dikarya</taxon>
        <taxon>Basidiomycota</taxon>
        <taxon>Pucciniomycotina</taxon>
        <taxon>Microbotryomycetes</taxon>
        <taxon>Microbotryales</taxon>
        <taxon>Microbotryaceae</taxon>
        <taxon>Microbotryum</taxon>
    </lineage>
</organism>
<protein>
    <submittedName>
        <fullName evidence="11">BQ2448_110 protein</fullName>
    </submittedName>
</protein>
<sequence>MLMGKGWLIVLCSPSIALGSLLSGGTIEINTVSRSSLASRRFLIKLSTQNEKTGLDSLDEQNRQDCDNQIRTVVEQFKGAQVHHFFNFARHCSLSIEAEEGVLLEDISMINGVAVEFDRNFSGRDVQVLKIVQHGNSPISELQNGNIIIPAPEPPFECFPGGPVNEPTVQLGPVVLPPSSAYRNNTFAPHVETEVNIMHDLGLLGDKDVSVCLVDTGVDYFNSRLGGGFGFGYKIAMGYDFVGDDMKHSGPSPFTTCADHGTHATGIVGADFDSDFKFSGVAPNVILGHYRAFPCSGGSPEDIVAAALLRAYTDGCKVITLSLGGPSAWGDGLLADAVTYVTNLGSLVVSSCGNFGRQGPFYGDVPGELPEVLGTAATDLTQWPIGFILDIVDSTHRGIPYFSVFPVAINDTLDVLYIPSSITDDPNCDPTQLPRPKGDLKNSLLVLKLGQCPQKLLLKWALGNNLRIAMVYSEPDDATVAPNYYRNHFVPGLDYLLFVHASSANKLISYYNANGGKLRVSFAAQKRAFVKELANHVSGGNVAFYSSYGPTPRLDGFGKTLAAPGTNILSTLNVAQGGTSMACPLAAGIAALLFSHREDENLTPFQVRSLMATTARPLRIGQKTKDPFATVVHQGAGIVSAYRAYIARTLIEPYTVTLGDVKNFRKSHNITLTNTNKHAVTYTFGSVSSQTVTTYDKGASIDVNPSGAPGILGAAASVTFSSRSLKIAAGKSATFTATFAFPQFSKKDLQRVPIVSGCILIYSPNDPVKTYRVAYAGVATGLQVMPVLDSTDVASPLFGIPGMHHPFITIGNSSNPNALPSTAADVLYDPTKVTSVHRKDGISIFVRFAMATRYSQVDLVDADTKFQSTILTSNNAHLAQGGGASDSNGVAHDLPRKALLKSQNPALFASVSIIGTVATGVNATRDATDFTHLNSVPSRTFSFNGLVSVKRPLSKPTTKVAAGKPYRILVR</sequence>
<accession>A0A238F5G9</accession>
<keyword evidence="3 8" id="KW-0732">Signal</keyword>
<comment type="similarity">
    <text evidence="1 7">Belongs to the peptidase S8 family.</text>
</comment>
<dbReference type="STRING" id="269621.A0A238F5G9"/>
<gene>
    <name evidence="11" type="ORF">BQ2448_110</name>
</gene>
<evidence type="ECO:0000256" key="4">
    <source>
        <dbReference type="ARBA" id="ARBA00022801"/>
    </source>
</evidence>
<dbReference type="InterPro" id="IPR050131">
    <property type="entry name" value="Peptidase_S8_subtilisin-like"/>
</dbReference>
<proteinExistence type="inferred from homology"/>
<feature type="domain" description="C5a peptidase/Subtilisin-like protease SBT2-like Fn3-like" evidence="10">
    <location>
        <begin position="656"/>
        <end position="766"/>
    </location>
</feature>
<evidence type="ECO:0000313" key="11">
    <source>
        <dbReference type="EMBL" id="SCV67989.1"/>
    </source>
</evidence>
<evidence type="ECO:0000256" key="2">
    <source>
        <dbReference type="ARBA" id="ARBA00022670"/>
    </source>
</evidence>
<dbReference type="PRINTS" id="PR00723">
    <property type="entry name" value="SUBTILISIN"/>
</dbReference>
<evidence type="ECO:0000256" key="5">
    <source>
        <dbReference type="ARBA" id="ARBA00022825"/>
    </source>
</evidence>
<evidence type="ECO:0000256" key="1">
    <source>
        <dbReference type="ARBA" id="ARBA00011073"/>
    </source>
</evidence>
<dbReference type="Pfam" id="PF00082">
    <property type="entry name" value="Peptidase_S8"/>
    <property type="match status" value="1"/>
</dbReference>
<reference evidence="12" key="1">
    <citation type="submission" date="2016-09" db="EMBL/GenBank/DDBJ databases">
        <authorList>
            <person name="Jeantristanb JTB J.-T."/>
            <person name="Ricardo R."/>
        </authorList>
    </citation>
    <scope>NUCLEOTIDE SEQUENCE [LARGE SCALE GENOMIC DNA]</scope>
</reference>
<dbReference type="AlphaFoldDB" id="A0A238F5G9"/>
<dbReference type="EMBL" id="FMSP01000003">
    <property type="protein sequence ID" value="SCV67989.1"/>
    <property type="molecule type" value="Genomic_DNA"/>
</dbReference>
<evidence type="ECO:0000256" key="7">
    <source>
        <dbReference type="PROSITE-ProRule" id="PRU01240"/>
    </source>
</evidence>
<evidence type="ECO:0000259" key="10">
    <source>
        <dbReference type="Pfam" id="PF06280"/>
    </source>
</evidence>
<dbReference type="InterPro" id="IPR015500">
    <property type="entry name" value="Peptidase_S8_subtilisin-rel"/>
</dbReference>
<dbReference type="PROSITE" id="PS00138">
    <property type="entry name" value="SUBTILASE_SER"/>
    <property type="match status" value="1"/>
</dbReference>
<dbReference type="Gene3D" id="3.40.50.200">
    <property type="entry name" value="Peptidase S8/S53 domain"/>
    <property type="match status" value="2"/>
</dbReference>
<keyword evidence="12" id="KW-1185">Reference proteome</keyword>
<dbReference type="GO" id="GO:0016020">
    <property type="term" value="C:membrane"/>
    <property type="evidence" value="ECO:0007669"/>
    <property type="project" value="InterPro"/>
</dbReference>
<dbReference type="Proteomes" id="UP000198372">
    <property type="component" value="Unassembled WGS sequence"/>
</dbReference>
<dbReference type="InterPro" id="IPR010435">
    <property type="entry name" value="C5a/SBT2-like_Fn3"/>
</dbReference>
<evidence type="ECO:0000256" key="6">
    <source>
        <dbReference type="PIRSR" id="PIRSR615500-1"/>
    </source>
</evidence>
<feature type="domain" description="Peptidase S8/S53" evidence="9">
    <location>
        <begin position="207"/>
        <end position="623"/>
    </location>
</feature>
<dbReference type="PANTHER" id="PTHR43806">
    <property type="entry name" value="PEPTIDASE S8"/>
    <property type="match status" value="1"/>
</dbReference>
<dbReference type="GO" id="GO:0006508">
    <property type="term" value="P:proteolysis"/>
    <property type="evidence" value="ECO:0007669"/>
    <property type="project" value="UniProtKB-KW"/>
</dbReference>
<feature type="active site" description="Charge relay system" evidence="6 7">
    <location>
        <position position="580"/>
    </location>
</feature>
<dbReference type="GO" id="GO:0004252">
    <property type="term" value="F:serine-type endopeptidase activity"/>
    <property type="evidence" value="ECO:0007669"/>
    <property type="project" value="UniProtKB-UniRule"/>
</dbReference>
<keyword evidence="5 7" id="KW-0720">Serine protease</keyword>
<dbReference type="InterPro" id="IPR036852">
    <property type="entry name" value="Peptidase_S8/S53_dom_sf"/>
</dbReference>
<evidence type="ECO:0000256" key="3">
    <source>
        <dbReference type="ARBA" id="ARBA00022729"/>
    </source>
</evidence>
<name>A0A238F5G9_9BASI</name>
<keyword evidence="4 7" id="KW-0378">Hydrolase</keyword>
<dbReference type="GO" id="GO:0005615">
    <property type="term" value="C:extracellular space"/>
    <property type="evidence" value="ECO:0007669"/>
    <property type="project" value="TreeGrafter"/>
</dbReference>
<dbReference type="PANTHER" id="PTHR43806:SF66">
    <property type="entry name" value="SERIN ENDOPEPTIDASE"/>
    <property type="match status" value="1"/>
</dbReference>
<dbReference type="PROSITE" id="PS51892">
    <property type="entry name" value="SUBTILASE"/>
    <property type="match status" value="1"/>
</dbReference>
<feature type="chain" id="PRO_5012601950" evidence="8">
    <location>
        <begin position="20"/>
        <end position="971"/>
    </location>
</feature>
<evidence type="ECO:0000313" key="12">
    <source>
        <dbReference type="Proteomes" id="UP000198372"/>
    </source>
</evidence>
<feature type="active site" description="Charge relay system" evidence="6 7">
    <location>
        <position position="260"/>
    </location>
</feature>
<dbReference type="InterPro" id="IPR023828">
    <property type="entry name" value="Peptidase_S8_Ser-AS"/>
</dbReference>
<dbReference type="OrthoDB" id="10256524at2759"/>
<dbReference type="Pfam" id="PF06280">
    <property type="entry name" value="fn3_5"/>
    <property type="match status" value="1"/>
</dbReference>
<feature type="signal peptide" evidence="8">
    <location>
        <begin position="1"/>
        <end position="19"/>
    </location>
</feature>
<dbReference type="InterPro" id="IPR000209">
    <property type="entry name" value="Peptidase_S8/S53_dom"/>
</dbReference>
<evidence type="ECO:0000259" key="9">
    <source>
        <dbReference type="Pfam" id="PF00082"/>
    </source>
</evidence>
<keyword evidence="2 7" id="KW-0645">Protease</keyword>
<evidence type="ECO:0000256" key="8">
    <source>
        <dbReference type="SAM" id="SignalP"/>
    </source>
</evidence>
<dbReference type="SUPFAM" id="SSF52743">
    <property type="entry name" value="Subtilisin-like"/>
    <property type="match status" value="1"/>
</dbReference>